<gene>
    <name evidence="7" type="ORF">HNR37_001924</name>
</gene>
<dbReference type="SUPFAM" id="SSF100879">
    <property type="entry name" value="Lesion bypass DNA polymerase (Y-family), little finger domain"/>
    <property type="match status" value="1"/>
</dbReference>
<dbReference type="CDD" id="cd01700">
    <property type="entry name" value="PolY_Pol_V_umuC"/>
    <property type="match status" value="1"/>
</dbReference>
<dbReference type="SUPFAM" id="SSF56672">
    <property type="entry name" value="DNA/RNA polymerases"/>
    <property type="match status" value="1"/>
</dbReference>
<keyword evidence="4" id="KW-0234">DNA repair</keyword>
<dbReference type="InterPro" id="IPR050116">
    <property type="entry name" value="DNA_polymerase-Y"/>
</dbReference>
<dbReference type="Pfam" id="PF13438">
    <property type="entry name" value="DUF4113"/>
    <property type="match status" value="1"/>
</dbReference>
<dbReference type="GO" id="GO:0009432">
    <property type="term" value="P:SOS response"/>
    <property type="evidence" value="ECO:0007669"/>
    <property type="project" value="UniProtKB-KW"/>
</dbReference>
<dbReference type="PANTHER" id="PTHR11076:SF34">
    <property type="entry name" value="PROTEIN UMUC"/>
    <property type="match status" value="1"/>
</dbReference>
<evidence type="ECO:0000256" key="3">
    <source>
        <dbReference type="ARBA" id="ARBA00023199"/>
    </source>
</evidence>
<dbReference type="Pfam" id="PF11799">
    <property type="entry name" value="IMS_C"/>
    <property type="match status" value="1"/>
</dbReference>
<sequence length="424" mass="47523">MNTCFALVDCNSFYASCEKIFRPDLRHRPVIVLSNNDGCVVARSSEAKALGIGMGVPFYQVEDLVLRYNIAVFSSNYTLYADISQRVMATLEHLAPQVEIYSIDEAFLDLSPFSFDPSLPDLADHIRSTVRQWTGITTCIGIAPSKTLAKLANQAAKRYPATNGVVDLRDPQRQERLLRLMPASEVWGIGRKTAHRLSTMGIETAWQLATAATERLRKRLSINVSRTQRELRGEACFRFEDSPALRKQLICSRSFGERVTTIQPMSEAICTYASRAAERLRAEQLHARRLTVFIRTSPFDTSGPGYSNSAGAPLPFATNDTRHIIELATDLLSHIWRQGYAYIKGGVMLSELTSNDESPPCLFHEPQERQRSTALMEAVDHINRNGKSQIWFGGQGCSGGSWQMKRARVSPAYTSRWQDIPVVR</sequence>
<dbReference type="EMBL" id="JACHID010000013">
    <property type="protein sequence ID" value="MBB5022586.1"/>
    <property type="molecule type" value="Genomic_DNA"/>
</dbReference>
<proteinExistence type="inferred from homology"/>
<dbReference type="InterPro" id="IPR043502">
    <property type="entry name" value="DNA/RNA_pol_sf"/>
</dbReference>
<feature type="domain" description="UmuC" evidence="6">
    <location>
        <begin position="5"/>
        <end position="190"/>
    </location>
</feature>
<reference evidence="7 8" key="1">
    <citation type="submission" date="2020-08" db="EMBL/GenBank/DDBJ databases">
        <title>Genomic Encyclopedia of Type Strains, Phase IV (KMG-IV): sequencing the most valuable type-strain genomes for metagenomic binning, comparative biology and taxonomic classification.</title>
        <authorList>
            <person name="Goeker M."/>
        </authorList>
    </citation>
    <scope>NUCLEOTIDE SEQUENCE [LARGE SCALE GENOMIC DNA]</scope>
    <source>
        <strain evidence="7 8">DSM 22071</strain>
    </source>
</reference>
<keyword evidence="3" id="KW-0741">SOS mutagenesis</keyword>
<dbReference type="Pfam" id="PF00817">
    <property type="entry name" value="IMS"/>
    <property type="match status" value="1"/>
</dbReference>
<dbReference type="InterPro" id="IPR043128">
    <property type="entry name" value="Rev_trsase/Diguanyl_cyclase"/>
</dbReference>
<evidence type="ECO:0000256" key="2">
    <source>
        <dbReference type="ARBA" id="ARBA00022763"/>
    </source>
</evidence>
<evidence type="ECO:0000256" key="4">
    <source>
        <dbReference type="ARBA" id="ARBA00023204"/>
    </source>
</evidence>
<evidence type="ECO:0000256" key="1">
    <source>
        <dbReference type="ARBA" id="ARBA00010945"/>
    </source>
</evidence>
<dbReference type="PROSITE" id="PS50173">
    <property type="entry name" value="UMUC"/>
    <property type="match status" value="1"/>
</dbReference>
<dbReference type="GO" id="GO:0042276">
    <property type="term" value="P:error-prone translesion synthesis"/>
    <property type="evidence" value="ECO:0007669"/>
    <property type="project" value="TreeGrafter"/>
</dbReference>
<evidence type="ECO:0000313" key="8">
    <source>
        <dbReference type="Proteomes" id="UP000528322"/>
    </source>
</evidence>
<evidence type="ECO:0000259" key="6">
    <source>
        <dbReference type="PROSITE" id="PS50173"/>
    </source>
</evidence>
<dbReference type="InterPro" id="IPR001126">
    <property type="entry name" value="UmuC"/>
</dbReference>
<dbReference type="PANTHER" id="PTHR11076">
    <property type="entry name" value="DNA REPAIR POLYMERASE UMUC / TRANSFERASE FAMILY MEMBER"/>
    <property type="match status" value="1"/>
</dbReference>
<dbReference type="Gene3D" id="3.30.1490.100">
    <property type="entry name" value="DNA polymerase, Y-family, little finger domain"/>
    <property type="match status" value="1"/>
</dbReference>
<organism evidence="7 8">
    <name type="scientific">Desulfurispira natronophila</name>
    <dbReference type="NCBI Taxonomy" id="682562"/>
    <lineage>
        <taxon>Bacteria</taxon>
        <taxon>Pseudomonadati</taxon>
        <taxon>Chrysiogenota</taxon>
        <taxon>Chrysiogenia</taxon>
        <taxon>Chrysiogenales</taxon>
        <taxon>Chrysiogenaceae</taxon>
        <taxon>Desulfurispira</taxon>
    </lineage>
</organism>
<evidence type="ECO:0000256" key="5">
    <source>
        <dbReference type="ARBA" id="ARBA00023236"/>
    </source>
</evidence>
<dbReference type="RefSeq" id="WP_183733369.1">
    <property type="nucleotide sequence ID" value="NZ_JACHID010000013.1"/>
</dbReference>
<protein>
    <submittedName>
        <fullName evidence="7">DNA polymerase V</fullName>
    </submittedName>
</protein>
<dbReference type="InterPro" id="IPR036775">
    <property type="entry name" value="DNA_pol_Y-fam_lit_finger_sf"/>
</dbReference>
<dbReference type="Gene3D" id="3.30.70.270">
    <property type="match status" value="1"/>
</dbReference>
<keyword evidence="2" id="KW-0227">DNA damage</keyword>
<evidence type="ECO:0000313" key="7">
    <source>
        <dbReference type="EMBL" id="MBB5022586.1"/>
    </source>
</evidence>
<dbReference type="Proteomes" id="UP000528322">
    <property type="component" value="Unassembled WGS sequence"/>
</dbReference>
<dbReference type="Gene3D" id="1.10.150.20">
    <property type="entry name" value="5' to 3' exonuclease, C-terminal subdomain"/>
    <property type="match status" value="1"/>
</dbReference>
<dbReference type="GO" id="GO:0006281">
    <property type="term" value="P:DNA repair"/>
    <property type="evidence" value="ECO:0007669"/>
    <property type="project" value="UniProtKB-KW"/>
</dbReference>
<comment type="similarity">
    <text evidence="1">Belongs to the DNA polymerase type-Y family.</text>
</comment>
<dbReference type="AlphaFoldDB" id="A0A7W7Y5R0"/>
<comment type="caution">
    <text evidence="7">The sequence shown here is derived from an EMBL/GenBank/DDBJ whole genome shotgun (WGS) entry which is preliminary data.</text>
</comment>
<keyword evidence="8" id="KW-1185">Reference proteome</keyword>
<dbReference type="GO" id="GO:0003887">
    <property type="term" value="F:DNA-directed DNA polymerase activity"/>
    <property type="evidence" value="ECO:0007669"/>
    <property type="project" value="TreeGrafter"/>
</dbReference>
<keyword evidence="5" id="KW-0742">SOS response</keyword>
<dbReference type="InterPro" id="IPR017961">
    <property type="entry name" value="DNA_pol_Y-fam_little_finger"/>
</dbReference>
<dbReference type="InterPro" id="IPR025188">
    <property type="entry name" value="DUF4113"/>
</dbReference>
<dbReference type="NCBIfam" id="NF002955">
    <property type="entry name" value="PRK03609.1"/>
    <property type="match status" value="1"/>
</dbReference>
<name>A0A7W7Y5R0_9BACT</name>
<dbReference type="GO" id="GO:0003684">
    <property type="term" value="F:damaged DNA binding"/>
    <property type="evidence" value="ECO:0007669"/>
    <property type="project" value="InterPro"/>
</dbReference>
<dbReference type="GO" id="GO:0005829">
    <property type="term" value="C:cytosol"/>
    <property type="evidence" value="ECO:0007669"/>
    <property type="project" value="TreeGrafter"/>
</dbReference>
<accession>A0A7W7Y5R0</accession>
<dbReference type="Gene3D" id="3.40.1170.60">
    <property type="match status" value="1"/>
</dbReference>